<evidence type="ECO:0000313" key="2">
    <source>
        <dbReference type="EMBL" id="KAH0601328.1"/>
    </source>
</evidence>
<sequence length="158" mass="16274">MPGPRPLPPRGVSSLLVDSPPERSQASSPGNSFPTTSAPRRGGRGTSFHGQSLALVVVVVGPAPIHTTAPLPATDVRATAIVVPKHLVPGLVQARLPLLLGAVQHPLWPELVGDNGRHADAQQQAGRVLDEPAPVVLLLLLRVPGAASGGRPRRAASC</sequence>
<accession>A0A9P8MIZ7</accession>
<evidence type="ECO:0000256" key="1">
    <source>
        <dbReference type="SAM" id="MobiDB-lite"/>
    </source>
</evidence>
<gene>
    <name evidence="2" type="ORF">MHUMG1_00202</name>
</gene>
<feature type="region of interest" description="Disordered" evidence="1">
    <location>
        <begin position="1"/>
        <end position="46"/>
    </location>
</feature>
<name>A0A9P8MIZ7_9HYPO</name>
<keyword evidence="3" id="KW-1185">Reference proteome</keyword>
<organism evidence="2 3">
    <name type="scientific">Metarhizium humberi</name>
    <dbReference type="NCBI Taxonomy" id="2596975"/>
    <lineage>
        <taxon>Eukaryota</taxon>
        <taxon>Fungi</taxon>
        <taxon>Dikarya</taxon>
        <taxon>Ascomycota</taxon>
        <taxon>Pezizomycotina</taxon>
        <taxon>Sordariomycetes</taxon>
        <taxon>Hypocreomycetidae</taxon>
        <taxon>Hypocreales</taxon>
        <taxon>Clavicipitaceae</taxon>
        <taxon>Metarhizium</taxon>
    </lineage>
</organism>
<comment type="caution">
    <text evidence="2">The sequence shown here is derived from an EMBL/GenBank/DDBJ whole genome shotgun (WGS) entry which is preliminary data.</text>
</comment>
<proteinExistence type="predicted"/>
<dbReference type="Proteomes" id="UP000764110">
    <property type="component" value="Unassembled WGS sequence"/>
</dbReference>
<evidence type="ECO:0000313" key="3">
    <source>
        <dbReference type="Proteomes" id="UP000764110"/>
    </source>
</evidence>
<dbReference type="EMBL" id="JACEFI010000001">
    <property type="protein sequence ID" value="KAH0601328.1"/>
    <property type="molecule type" value="Genomic_DNA"/>
</dbReference>
<dbReference type="AlphaFoldDB" id="A0A9P8MIZ7"/>
<feature type="compositionally biased region" description="Polar residues" evidence="1">
    <location>
        <begin position="22"/>
        <end position="38"/>
    </location>
</feature>
<reference evidence="2 3" key="1">
    <citation type="submission" date="2020-07" db="EMBL/GenBank/DDBJ databases">
        <title>Metarhizium humberi genome.</title>
        <authorList>
            <person name="Lysoe E."/>
        </authorList>
    </citation>
    <scope>NUCLEOTIDE SEQUENCE [LARGE SCALE GENOMIC DNA]</scope>
    <source>
        <strain evidence="2 3">ESALQ1638</strain>
    </source>
</reference>
<protein>
    <submittedName>
        <fullName evidence="2">Uncharacterized protein</fullName>
    </submittedName>
</protein>